<reference evidence="1" key="1">
    <citation type="submission" date="2023-10" db="EMBL/GenBank/DDBJ databases">
        <authorList>
            <person name="Domelevo Entfellner J.-B."/>
        </authorList>
    </citation>
    <scope>NUCLEOTIDE SEQUENCE</scope>
</reference>
<evidence type="ECO:0000313" key="1">
    <source>
        <dbReference type="EMBL" id="CAJ1918142.1"/>
    </source>
</evidence>
<sequence>MALLAIKIFTALAAHWDRNLINMLYIQPKLTVLTILVSGLAEEDADRTGA</sequence>
<dbReference type="AlphaFoldDB" id="A0AA86SFG9"/>
<dbReference type="Proteomes" id="UP001189624">
    <property type="component" value="Chromosome 1"/>
</dbReference>
<keyword evidence="2" id="KW-1185">Reference proteome</keyword>
<gene>
    <name evidence="1" type="ORF">AYBTSS11_LOCUS3666</name>
</gene>
<name>A0AA86SFG9_9FABA</name>
<evidence type="ECO:0000313" key="2">
    <source>
        <dbReference type="Proteomes" id="UP001189624"/>
    </source>
</evidence>
<protein>
    <submittedName>
        <fullName evidence="1">Uncharacterized protein</fullName>
    </submittedName>
</protein>
<dbReference type="EMBL" id="OY731398">
    <property type="protein sequence ID" value="CAJ1918142.1"/>
    <property type="molecule type" value="Genomic_DNA"/>
</dbReference>
<organism evidence="1 2">
    <name type="scientific">Sphenostylis stenocarpa</name>
    <dbReference type="NCBI Taxonomy" id="92480"/>
    <lineage>
        <taxon>Eukaryota</taxon>
        <taxon>Viridiplantae</taxon>
        <taxon>Streptophyta</taxon>
        <taxon>Embryophyta</taxon>
        <taxon>Tracheophyta</taxon>
        <taxon>Spermatophyta</taxon>
        <taxon>Magnoliopsida</taxon>
        <taxon>eudicotyledons</taxon>
        <taxon>Gunneridae</taxon>
        <taxon>Pentapetalae</taxon>
        <taxon>rosids</taxon>
        <taxon>fabids</taxon>
        <taxon>Fabales</taxon>
        <taxon>Fabaceae</taxon>
        <taxon>Papilionoideae</taxon>
        <taxon>50 kb inversion clade</taxon>
        <taxon>NPAAA clade</taxon>
        <taxon>indigoferoid/millettioid clade</taxon>
        <taxon>Phaseoleae</taxon>
        <taxon>Sphenostylis</taxon>
    </lineage>
</organism>
<dbReference type="Gramene" id="rna-AYBTSS11_LOCUS3666">
    <property type="protein sequence ID" value="CAJ1918142.1"/>
    <property type="gene ID" value="gene-AYBTSS11_LOCUS3666"/>
</dbReference>
<proteinExistence type="predicted"/>
<accession>A0AA86SFG9</accession>